<dbReference type="EMBL" id="JADJMS010000006">
    <property type="protein sequence ID" value="MBK7414184.1"/>
    <property type="molecule type" value="Genomic_DNA"/>
</dbReference>
<dbReference type="Pfam" id="PF06347">
    <property type="entry name" value="SH3_4"/>
    <property type="match status" value="2"/>
</dbReference>
<evidence type="ECO:0000256" key="1">
    <source>
        <dbReference type="SAM" id="SignalP"/>
    </source>
</evidence>
<evidence type="ECO:0008006" key="4">
    <source>
        <dbReference type="Google" id="ProtNLM"/>
    </source>
</evidence>
<dbReference type="InterPro" id="IPR010466">
    <property type="entry name" value="DUF1058"/>
</dbReference>
<feature type="signal peptide" evidence="1">
    <location>
        <begin position="1"/>
        <end position="22"/>
    </location>
</feature>
<dbReference type="Gene3D" id="2.30.30.40">
    <property type="entry name" value="SH3 Domains"/>
    <property type="match status" value="2"/>
</dbReference>
<feature type="chain" id="PRO_5037289336" description="SH3b domain-containing protein" evidence="1">
    <location>
        <begin position="23"/>
        <end position="148"/>
    </location>
</feature>
<comment type="caution">
    <text evidence="2">The sequence shown here is derived from an EMBL/GenBank/DDBJ whole genome shotgun (WGS) entry which is preliminary data.</text>
</comment>
<reference evidence="2 3" key="1">
    <citation type="submission" date="2020-10" db="EMBL/GenBank/DDBJ databases">
        <title>Connecting structure to function with the recovery of over 1000 high-quality activated sludge metagenome-assembled genomes encoding full-length rRNA genes using long-read sequencing.</title>
        <authorList>
            <person name="Singleton C.M."/>
            <person name="Petriglieri F."/>
            <person name="Kristensen J.M."/>
            <person name="Kirkegaard R.H."/>
            <person name="Michaelsen T.Y."/>
            <person name="Andersen M.H."/>
            <person name="Karst S.M."/>
            <person name="Dueholm M.S."/>
            <person name="Nielsen P.H."/>
            <person name="Albertsen M."/>
        </authorList>
    </citation>
    <scope>NUCLEOTIDE SEQUENCE [LARGE SCALE GENOMIC DNA]</scope>
    <source>
        <strain evidence="2">EsbW_18-Q3-R4-48_BATAC.463</strain>
    </source>
</reference>
<protein>
    <recommendedName>
        <fullName evidence="4">SH3b domain-containing protein</fullName>
    </recommendedName>
</protein>
<evidence type="ECO:0000313" key="2">
    <source>
        <dbReference type="EMBL" id="MBK7414184.1"/>
    </source>
</evidence>
<keyword evidence="1" id="KW-0732">Signal</keyword>
<proteinExistence type="predicted"/>
<gene>
    <name evidence="2" type="ORF">IPJ38_02730</name>
</gene>
<dbReference type="AlphaFoldDB" id="A0A935MS69"/>
<name>A0A935MS69_9RHOO</name>
<accession>A0A935MS69</accession>
<evidence type="ECO:0000313" key="3">
    <source>
        <dbReference type="Proteomes" id="UP000739411"/>
    </source>
</evidence>
<sequence>MAAMRRVLGVLLLLAASAPALAIDYRSVVPAAAILYDSPSKSAKKLYLIKAQTPVEVIVKLDGWSKVRDAEGTLAWIETRSLAERRTLVVTVPKAEIRQAERPDAPIVAELDKWVVLEFVEPASPGWAKARHRDGATGYVRSTQVWGL</sequence>
<organism evidence="2 3">
    <name type="scientific">Candidatus Dechloromonas phosphorivorans</name>
    <dbReference type="NCBI Taxonomy" id="2899244"/>
    <lineage>
        <taxon>Bacteria</taxon>
        <taxon>Pseudomonadati</taxon>
        <taxon>Pseudomonadota</taxon>
        <taxon>Betaproteobacteria</taxon>
        <taxon>Rhodocyclales</taxon>
        <taxon>Azonexaceae</taxon>
        <taxon>Dechloromonas</taxon>
    </lineage>
</organism>
<dbReference type="Proteomes" id="UP000739411">
    <property type="component" value="Unassembled WGS sequence"/>
</dbReference>